<keyword evidence="2" id="KW-1185">Reference proteome</keyword>
<dbReference type="EC" id="2.3.2.26" evidence="1"/>
<name>A0A6J8AK69_MYTCO</name>
<protein>
    <submittedName>
        <fullName evidence="1">HERC4</fullName>
        <ecNumber evidence="1">2.3.2.26</ecNumber>
    </submittedName>
</protein>
<keyword evidence="1" id="KW-0808">Transferase</keyword>
<gene>
    <name evidence="1" type="ORF">MCOR_7949</name>
</gene>
<dbReference type="Proteomes" id="UP000507470">
    <property type="component" value="Unassembled WGS sequence"/>
</dbReference>
<organism evidence="1 2">
    <name type="scientific">Mytilus coruscus</name>
    <name type="common">Sea mussel</name>
    <dbReference type="NCBI Taxonomy" id="42192"/>
    <lineage>
        <taxon>Eukaryota</taxon>
        <taxon>Metazoa</taxon>
        <taxon>Spiralia</taxon>
        <taxon>Lophotrochozoa</taxon>
        <taxon>Mollusca</taxon>
        <taxon>Bivalvia</taxon>
        <taxon>Autobranchia</taxon>
        <taxon>Pteriomorphia</taxon>
        <taxon>Mytilida</taxon>
        <taxon>Mytiloidea</taxon>
        <taxon>Mytilidae</taxon>
        <taxon>Mytilinae</taxon>
        <taxon>Mytilus</taxon>
    </lineage>
</organism>
<reference evidence="1 2" key="1">
    <citation type="submission" date="2020-06" db="EMBL/GenBank/DDBJ databases">
        <authorList>
            <person name="Li R."/>
            <person name="Bekaert M."/>
        </authorList>
    </citation>
    <scope>NUCLEOTIDE SEQUENCE [LARGE SCALE GENOMIC DNA]</scope>
    <source>
        <strain evidence="2">wild</strain>
    </source>
</reference>
<proteinExistence type="predicted"/>
<dbReference type="GO" id="GO:0061630">
    <property type="term" value="F:ubiquitin protein ligase activity"/>
    <property type="evidence" value="ECO:0007669"/>
    <property type="project" value="UniProtKB-EC"/>
</dbReference>
<keyword evidence="1" id="KW-0012">Acyltransferase</keyword>
<evidence type="ECO:0000313" key="1">
    <source>
        <dbReference type="EMBL" id="CAC5368392.1"/>
    </source>
</evidence>
<evidence type="ECO:0000313" key="2">
    <source>
        <dbReference type="Proteomes" id="UP000507470"/>
    </source>
</evidence>
<dbReference type="OrthoDB" id="8068875at2759"/>
<dbReference type="AlphaFoldDB" id="A0A6J8AK69"/>
<sequence>MEHLLINRKGGSLLPLHLETKEDRDFTGVKLIMLDQTQITKCLESYLLPSLPQSPPDVEALRLYLILPEYHMFEEPKKFSTLIGPFANSILNLDKPGSKVLDYWWGSLKPRHFSRILSLYKQTVIYLLQLPQSQIQTELFSRNIHIKFSLEIMKKLNKVNELNGQIIPYNHFYIPELRDKVDIRADYVNWVQQSRLINSVSIVKVNNEENFDFIDKFLEDIQSNLDNIDEEEPFHINTEDDGMYTNPTELHLRAHTPPIEPYKRKNKKGRYPGTHQGCHLCKQIY</sequence>
<dbReference type="EMBL" id="CACVKT020001475">
    <property type="protein sequence ID" value="CAC5368392.1"/>
    <property type="molecule type" value="Genomic_DNA"/>
</dbReference>
<accession>A0A6J8AK69</accession>